<sequence length="75" mass="8513">MEKTMQVKDLTIDECKLLIQETVTETLEALLSDPDKNKQLRPEVVQELIDSLHRTQLGEPGIPAEEVAEKLGLNW</sequence>
<evidence type="ECO:0000313" key="1">
    <source>
        <dbReference type="EMBL" id="AOY80447.2"/>
    </source>
</evidence>
<dbReference type="EMBL" id="CP017708">
    <property type="protein sequence ID" value="AOY80447.2"/>
    <property type="molecule type" value="Genomic_DNA"/>
</dbReference>
<reference evidence="1" key="1">
    <citation type="journal article" date="2017" name="Proc. Natl. Acad. Sci. U.S.A.">
        <title>Comparative genomics uncovers the prolific and distinctive metabolic potential of the cyanobacterial genus Moorea.</title>
        <authorList>
            <person name="Leao T."/>
            <person name="Castelao G."/>
            <person name="Korobeynikov A."/>
            <person name="Monroe E.A."/>
            <person name="Podell S."/>
            <person name="Glukhov E."/>
            <person name="Allen E.E."/>
            <person name="Gerwick W.H."/>
            <person name="Gerwick L."/>
        </authorList>
    </citation>
    <scope>NUCLEOTIDE SEQUENCE</scope>
    <source>
        <strain evidence="1">JHB</strain>
    </source>
</reference>
<protein>
    <submittedName>
        <fullName evidence="1">Uncharacterized protein</fullName>
    </submittedName>
</protein>
<reference evidence="1" key="2">
    <citation type="submission" date="2022-10" db="EMBL/GenBank/DDBJ databases">
        <authorList>
            <person name="Ngo T.-E."/>
        </authorList>
    </citation>
    <scope>NUCLEOTIDE SEQUENCE</scope>
    <source>
        <strain evidence="1">JHB</strain>
    </source>
</reference>
<organism evidence="1">
    <name type="scientific">Moorena producens (strain JHB)</name>
    <dbReference type="NCBI Taxonomy" id="1454205"/>
    <lineage>
        <taxon>Bacteria</taxon>
        <taxon>Bacillati</taxon>
        <taxon>Cyanobacteriota</taxon>
        <taxon>Cyanophyceae</taxon>
        <taxon>Coleofasciculales</taxon>
        <taxon>Coleofasciculaceae</taxon>
        <taxon>Moorena</taxon>
    </lineage>
</organism>
<accession>A0A1D9FYK5</accession>
<dbReference type="AlphaFoldDB" id="A0A1D9FYK5"/>
<name>A0A1D9FYK5_MOOP1</name>
<proteinExistence type="predicted"/>
<gene>
    <name evidence="1" type="ORF">BJP36_11510</name>
</gene>
<dbReference type="Proteomes" id="UP000176944">
    <property type="component" value="Chromosome"/>
</dbReference>